<reference evidence="1" key="2">
    <citation type="submission" date="2019-08" db="EMBL/GenBank/DDBJ databases">
        <authorList>
            <consortium name="NCBI Pathogen Detection Project"/>
        </authorList>
    </citation>
    <scope>NUCLEOTIDE SEQUENCE</scope>
    <source>
        <strain evidence="1">SSI_AA693</strain>
    </source>
</reference>
<reference evidence="1" key="1">
    <citation type="journal article" date="2018" name="Genome Biol.">
        <title>SKESA: strategic k-mer extension for scrupulous assemblies.</title>
        <authorList>
            <person name="Souvorov A."/>
            <person name="Agarwala R."/>
            <person name="Lipman D.J."/>
        </authorList>
    </citation>
    <scope>NUCLEOTIDE SEQUENCE</scope>
    <source>
        <strain evidence="1">SSI_AA693</strain>
    </source>
</reference>
<sequence length="63" mass="6944">MSNGFPTWWKHGQKVTTRSDGVLTLNIAPDAEYWLTNDEGKEVYVFSADIIGPVKSDTEGAAQ</sequence>
<name>A0A710GXG1_SALTM</name>
<evidence type="ECO:0000313" key="1">
    <source>
        <dbReference type="EMBL" id="HAD1627285.1"/>
    </source>
</evidence>
<comment type="caution">
    <text evidence="1">The sequence shown here is derived from an EMBL/GenBank/DDBJ whole genome shotgun (WGS) entry which is preliminary data.</text>
</comment>
<organism evidence="1">
    <name type="scientific">Salmonella typhimurium</name>
    <dbReference type="NCBI Taxonomy" id="90371"/>
    <lineage>
        <taxon>Bacteria</taxon>
        <taxon>Pseudomonadati</taxon>
        <taxon>Pseudomonadota</taxon>
        <taxon>Gammaproteobacteria</taxon>
        <taxon>Enterobacterales</taxon>
        <taxon>Enterobacteriaceae</taxon>
        <taxon>Salmonella</taxon>
    </lineage>
</organism>
<accession>A0A710GXG1</accession>
<gene>
    <name evidence="1" type="ORF">G0P69_11770</name>
</gene>
<dbReference type="AlphaFoldDB" id="A0A710GXG1"/>
<protein>
    <submittedName>
        <fullName evidence="1">Uncharacterized protein</fullName>
    </submittedName>
</protein>
<dbReference type="EMBL" id="DAANVS010000027">
    <property type="protein sequence ID" value="HAD1627285.1"/>
    <property type="molecule type" value="Genomic_DNA"/>
</dbReference>
<proteinExistence type="predicted"/>